<sequence>ATKKRKCSWFFYIEMGGATRWFNRLFGTKKNSERKSRVSGDNSRRGGEDFGYNSIPTDTVWWRTFLTDTEKEQNKHAIAVATATATAAEAAVSAAKAAAAVVRLTGEARAGDIITREERWAAVTIQKVFRGSLARKALRALRSIVKLQALVRGYLVRKRAAAMLQSIQTLIRVQTAMRSKRTKRSLNKYYNVVQPQESLDKFQEAAYTERSPKTVEIDDRYKRRSKSKEVHNVVAMSQYGNDFHYRGNDLELSLSEEKWKSATAHNTPRFSSSSSYHDAANSRYYVTKSQDNGMSTPGYMEETQSFKAKLRSHSAPRQRSERKRLSLDEVIAFRSSVNDERLLQQQLQRYSCSYDPS</sequence>
<dbReference type="EMBL" id="OU466857">
    <property type="protein sequence ID" value="CAH2036441.1"/>
    <property type="molecule type" value="Genomic_DNA"/>
</dbReference>
<evidence type="ECO:0000313" key="7">
    <source>
        <dbReference type="Proteomes" id="UP000836841"/>
    </source>
</evidence>
<comment type="subunit">
    <text evidence="3">Binds to multiple calmodulin (CaM) in the presence of Ca(2+) and CaM-like proteins.</text>
</comment>
<dbReference type="PROSITE" id="PS50096">
    <property type="entry name" value="IQ"/>
    <property type="match status" value="2"/>
</dbReference>
<dbReference type="SUPFAM" id="SSF52540">
    <property type="entry name" value="P-loop containing nucleoside triphosphate hydrolases"/>
    <property type="match status" value="1"/>
</dbReference>
<comment type="function">
    <text evidence="4">May be involved in cooperative interactions with calmodulins or calmodulin-like proteins. Recruits calmodulin proteins to microtubules, thus being a potential scaffold in cellular signaling and trafficking. May associate with nucleic acids and regulate gene expression at the transcriptional or post-transcriptional level.</text>
</comment>
<dbReference type="SMART" id="SM00015">
    <property type="entry name" value="IQ"/>
    <property type="match status" value="2"/>
</dbReference>
<dbReference type="PANTHER" id="PTHR32295:SF153">
    <property type="entry name" value="PROTEIN IQ-DOMAIN 27"/>
    <property type="match status" value="1"/>
</dbReference>
<gene>
    <name evidence="6" type="ORF">TAV2_LOCUS486</name>
</gene>
<reference evidence="6 7" key="1">
    <citation type="submission" date="2022-03" db="EMBL/GenBank/DDBJ databases">
        <authorList>
            <person name="Nunn A."/>
            <person name="Chopra R."/>
            <person name="Nunn A."/>
            <person name="Contreras Garrido A."/>
        </authorList>
    </citation>
    <scope>NUCLEOTIDE SEQUENCE [LARGE SCALE GENOMIC DNA]</scope>
</reference>
<dbReference type="InterPro" id="IPR000048">
    <property type="entry name" value="IQ_motif_EF-hand-BS"/>
</dbReference>
<name>A0AAU9RCR6_THLAR</name>
<keyword evidence="7" id="KW-1185">Reference proteome</keyword>
<evidence type="ECO:0000256" key="4">
    <source>
        <dbReference type="ARBA" id="ARBA00045534"/>
    </source>
</evidence>
<feature type="non-terminal residue" evidence="6">
    <location>
        <position position="1"/>
    </location>
</feature>
<accession>A0AAU9RCR6</accession>
<dbReference type="Gene3D" id="1.20.5.190">
    <property type="match status" value="1"/>
</dbReference>
<proteinExistence type="inferred from homology"/>
<feature type="domain" description="DUF4005" evidence="5">
    <location>
        <begin position="257"/>
        <end position="337"/>
    </location>
</feature>
<comment type="similarity">
    <text evidence="2">Belongs to the IQD family.</text>
</comment>
<organism evidence="6 7">
    <name type="scientific">Thlaspi arvense</name>
    <name type="common">Field penny-cress</name>
    <dbReference type="NCBI Taxonomy" id="13288"/>
    <lineage>
        <taxon>Eukaryota</taxon>
        <taxon>Viridiplantae</taxon>
        <taxon>Streptophyta</taxon>
        <taxon>Embryophyta</taxon>
        <taxon>Tracheophyta</taxon>
        <taxon>Spermatophyta</taxon>
        <taxon>Magnoliopsida</taxon>
        <taxon>eudicotyledons</taxon>
        <taxon>Gunneridae</taxon>
        <taxon>Pentapetalae</taxon>
        <taxon>rosids</taxon>
        <taxon>malvids</taxon>
        <taxon>Brassicales</taxon>
        <taxon>Brassicaceae</taxon>
        <taxon>Thlaspideae</taxon>
        <taxon>Thlaspi</taxon>
    </lineage>
</organism>
<evidence type="ECO:0000313" key="6">
    <source>
        <dbReference type="EMBL" id="CAH2036441.1"/>
    </source>
</evidence>
<dbReference type="Pfam" id="PF13178">
    <property type="entry name" value="DUF4005"/>
    <property type="match status" value="1"/>
</dbReference>
<dbReference type="InterPro" id="IPR025064">
    <property type="entry name" value="DUF4005"/>
</dbReference>
<keyword evidence="1" id="KW-0112">Calmodulin-binding</keyword>
<dbReference type="PANTHER" id="PTHR32295">
    <property type="entry name" value="IQ-DOMAIN 5-RELATED"/>
    <property type="match status" value="1"/>
</dbReference>
<evidence type="ECO:0000256" key="2">
    <source>
        <dbReference type="ARBA" id="ARBA00024341"/>
    </source>
</evidence>
<dbReference type="Proteomes" id="UP000836841">
    <property type="component" value="Chromosome 1"/>
</dbReference>
<evidence type="ECO:0000256" key="3">
    <source>
        <dbReference type="ARBA" id="ARBA00024378"/>
    </source>
</evidence>
<evidence type="ECO:0000259" key="5">
    <source>
        <dbReference type="Pfam" id="PF13178"/>
    </source>
</evidence>
<dbReference type="Pfam" id="PF00612">
    <property type="entry name" value="IQ"/>
    <property type="match status" value="2"/>
</dbReference>
<evidence type="ECO:0000256" key="1">
    <source>
        <dbReference type="ARBA" id="ARBA00022860"/>
    </source>
</evidence>
<protein>
    <recommendedName>
        <fullName evidence="5">DUF4005 domain-containing protein</fullName>
    </recommendedName>
</protein>
<dbReference type="GO" id="GO:0005516">
    <property type="term" value="F:calmodulin binding"/>
    <property type="evidence" value="ECO:0007669"/>
    <property type="project" value="UniProtKB-KW"/>
</dbReference>
<dbReference type="InterPro" id="IPR027417">
    <property type="entry name" value="P-loop_NTPase"/>
</dbReference>
<dbReference type="AlphaFoldDB" id="A0AAU9RCR6"/>